<dbReference type="SMART" id="SM00382">
    <property type="entry name" value="AAA"/>
    <property type="match status" value="1"/>
</dbReference>
<evidence type="ECO:0000256" key="3">
    <source>
        <dbReference type="ARBA" id="ARBA00022741"/>
    </source>
</evidence>
<keyword evidence="7" id="KW-1185">Reference proteome</keyword>
<dbReference type="RefSeq" id="WP_184581334.1">
    <property type="nucleotide sequence ID" value="NZ_JACHJT010000001.1"/>
</dbReference>
<feature type="domain" description="ABC transporter" evidence="5">
    <location>
        <begin position="3"/>
        <end position="234"/>
    </location>
</feature>
<comment type="caution">
    <text evidence="6">The sequence shown here is derived from an EMBL/GenBank/DDBJ whole genome shotgun (WGS) entry which is preliminary data.</text>
</comment>
<evidence type="ECO:0000256" key="4">
    <source>
        <dbReference type="ARBA" id="ARBA00022840"/>
    </source>
</evidence>
<dbReference type="EMBL" id="JACHJT010000001">
    <property type="protein sequence ID" value="MBB4933776.1"/>
    <property type="molecule type" value="Genomic_DNA"/>
</dbReference>
<dbReference type="InterPro" id="IPR027417">
    <property type="entry name" value="P-loop_NTPase"/>
</dbReference>
<dbReference type="PANTHER" id="PTHR43335:SF2">
    <property type="entry name" value="ABC TRANSPORTER, ATP-BINDING PROTEIN"/>
    <property type="match status" value="1"/>
</dbReference>
<organism evidence="6 7">
    <name type="scientific">Lipingzhangella halophila</name>
    <dbReference type="NCBI Taxonomy" id="1783352"/>
    <lineage>
        <taxon>Bacteria</taxon>
        <taxon>Bacillati</taxon>
        <taxon>Actinomycetota</taxon>
        <taxon>Actinomycetes</taxon>
        <taxon>Streptosporangiales</taxon>
        <taxon>Nocardiopsidaceae</taxon>
        <taxon>Lipingzhangella</taxon>
    </lineage>
</organism>
<dbReference type="PROSITE" id="PS50893">
    <property type="entry name" value="ABC_TRANSPORTER_2"/>
    <property type="match status" value="1"/>
</dbReference>
<dbReference type="GO" id="GO:0016887">
    <property type="term" value="F:ATP hydrolysis activity"/>
    <property type="evidence" value="ECO:0007669"/>
    <property type="project" value="InterPro"/>
</dbReference>
<protein>
    <submittedName>
        <fullName evidence="6">ABC-type multidrug transport system ATPase subunit</fullName>
    </submittedName>
</protein>
<evidence type="ECO:0000256" key="1">
    <source>
        <dbReference type="ARBA" id="ARBA00005417"/>
    </source>
</evidence>
<keyword evidence="4" id="KW-0067">ATP-binding</keyword>
<name>A0A7W7RLP9_9ACTN</name>
<sequence>MHITATDVRYRYGRAPALNGVTLDIGGGVFGLLGPNGAGKSTFLRLLAGVLRPRSGRLVVGGHNMSRGSARRGIRRLVGYVPERPTLYPHLTTREFLDYTALLSGMADTRQRRERTGHVLERLELTLEARTRIGALSTGTCQRVAIAQALIGEPRLLVLDEPTVGMDPLHRHRVRALLAELCRTTTVVLSTHVLDDVRRLCDRVAVLRAGTTAFAGSPRELAGTAPETCDLEAAYAAVVSGSAGPFHYREP</sequence>
<dbReference type="GO" id="GO:0005524">
    <property type="term" value="F:ATP binding"/>
    <property type="evidence" value="ECO:0007669"/>
    <property type="project" value="UniProtKB-KW"/>
</dbReference>
<keyword evidence="3" id="KW-0547">Nucleotide-binding</keyword>
<dbReference type="AlphaFoldDB" id="A0A7W7RLP9"/>
<dbReference type="InterPro" id="IPR003593">
    <property type="entry name" value="AAA+_ATPase"/>
</dbReference>
<comment type="similarity">
    <text evidence="1">Belongs to the ABC transporter superfamily.</text>
</comment>
<dbReference type="PANTHER" id="PTHR43335">
    <property type="entry name" value="ABC TRANSPORTER, ATP-BINDING PROTEIN"/>
    <property type="match status" value="1"/>
</dbReference>
<dbReference type="InterPro" id="IPR003439">
    <property type="entry name" value="ABC_transporter-like_ATP-bd"/>
</dbReference>
<evidence type="ECO:0000259" key="5">
    <source>
        <dbReference type="PROSITE" id="PS50893"/>
    </source>
</evidence>
<gene>
    <name evidence="6" type="ORF">F4561_004596</name>
</gene>
<dbReference type="Gene3D" id="3.40.50.300">
    <property type="entry name" value="P-loop containing nucleotide triphosphate hydrolases"/>
    <property type="match status" value="1"/>
</dbReference>
<accession>A0A7W7RLP9</accession>
<evidence type="ECO:0000313" key="7">
    <source>
        <dbReference type="Proteomes" id="UP000523007"/>
    </source>
</evidence>
<proteinExistence type="inferred from homology"/>
<evidence type="ECO:0000313" key="6">
    <source>
        <dbReference type="EMBL" id="MBB4933776.1"/>
    </source>
</evidence>
<keyword evidence="2" id="KW-0813">Transport</keyword>
<dbReference type="Proteomes" id="UP000523007">
    <property type="component" value="Unassembled WGS sequence"/>
</dbReference>
<dbReference type="SUPFAM" id="SSF52540">
    <property type="entry name" value="P-loop containing nucleoside triphosphate hydrolases"/>
    <property type="match status" value="1"/>
</dbReference>
<evidence type="ECO:0000256" key="2">
    <source>
        <dbReference type="ARBA" id="ARBA00022448"/>
    </source>
</evidence>
<reference evidence="6 7" key="1">
    <citation type="submission" date="2020-08" db="EMBL/GenBank/DDBJ databases">
        <title>Sequencing the genomes of 1000 actinobacteria strains.</title>
        <authorList>
            <person name="Klenk H.-P."/>
        </authorList>
    </citation>
    <scope>NUCLEOTIDE SEQUENCE [LARGE SCALE GENOMIC DNA]</scope>
    <source>
        <strain evidence="6 7">DSM 102030</strain>
    </source>
</reference>
<dbReference type="Pfam" id="PF00005">
    <property type="entry name" value="ABC_tran"/>
    <property type="match status" value="1"/>
</dbReference>